<feature type="region of interest" description="Disordered" evidence="1">
    <location>
        <begin position="197"/>
        <end position="226"/>
    </location>
</feature>
<dbReference type="InParanoid" id="A0A0C3D0S9"/>
<organism evidence="2 3">
    <name type="scientific">Scleroderma citrinum Foug A</name>
    <dbReference type="NCBI Taxonomy" id="1036808"/>
    <lineage>
        <taxon>Eukaryota</taxon>
        <taxon>Fungi</taxon>
        <taxon>Dikarya</taxon>
        <taxon>Basidiomycota</taxon>
        <taxon>Agaricomycotina</taxon>
        <taxon>Agaricomycetes</taxon>
        <taxon>Agaricomycetidae</taxon>
        <taxon>Boletales</taxon>
        <taxon>Sclerodermatineae</taxon>
        <taxon>Sclerodermataceae</taxon>
        <taxon>Scleroderma</taxon>
    </lineage>
</organism>
<feature type="compositionally biased region" description="Basic and acidic residues" evidence="1">
    <location>
        <begin position="199"/>
        <end position="208"/>
    </location>
</feature>
<gene>
    <name evidence="2" type="ORF">SCLCIDRAFT_34784</name>
</gene>
<dbReference type="OrthoDB" id="2706629at2759"/>
<evidence type="ECO:0000313" key="2">
    <source>
        <dbReference type="EMBL" id="KIM50009.1"/>
    </source>
</evidence>
<dbReference type="AlphaFoldDB" id="A0A0C3D0S9"/>
<feature type="region of interest" description="Disordered" evidence="1">
    <location>
        <begin position="129"/>
        <end position="160"/>
    </location>
</feature>
<evidence type="ECO:0000313" key="3">
    <source>
        <dbReference type="Proteomes" id="UP000053989"/>
    </source>
</evidence>
<feature type="region of interest" description="Disordered" evidence="1">
    <location>
        <begin position="47"/>
        <end position="91"/>
    </location>
</feature>
<feature type="region of interest" description="Disordered" evidence="1">
    <location>
        <begin position="295"/>
        <end position="337"/>
    </location>
</feature>
<feature type="compositionally biased region" description="Basic and acidic residues" evidence="1">
    <location>
        <begin position="295"/>
        <end position="305"/>
    </location>
</feature>
<name>A0A0C3D0S9_9AGAM</name>
<dbReference type="EMBL" id="KN822839">
    <property type="protein sequence ID" value="KIM50009.1"/>
    <property type="molecule type" value="Genomic_DNA"/>
</dbReference>
<dbReference type="STRING" id="1036808.A0A0C3D0S9"/>
<reference evidence="3" key="2">
    <citation type="submission" date="2015-01" db="EMBL/GenBank/DDBJ databases">
        <title>Evolutionary Origins and Diversification of the Mycorrhizal Mutualists.</title>
        <authorList>
            <consortium name="DOE Joint Genome Institute"/>
            <consortium name="Mycorrhizal Genomics Consortium"/>
            <person name="Kohler A."/>
            <person name="Kuo A."/>
            <person name="Nagy L.G."/>
            <person name="Floudas D."/>
            <person name="Copeland A."/>
            <person name="Barry K.W."/>
            <person name="Cichocki N."/>
            <person name="Veneault-Fourrey C."/>
            <person name="LaButti K."/>
            <person name="Lindquist E.A."/>
            <person name="Lipzen A."/>
            <person name="Lundell T."/>
            <person name="Morin E."/>
            <person name="Murat C."/>
            <person name="Riley R."/>
            <person name="Ohm R."/>
            <person name="Sun H."/>
            <person name="Tunlid A."/>
            <person name="Henrissat B."/>
            <person name="Grigoriev I.V."/>
            <person name="Hibbett D.S."/>
            <person name="Martin F."/>
        </authorList>
    </citation>
    <scope>NUCLEOTIDE SEQUENCE [LARGE SCALE GENOMIC DNA]</scope>
    <source>
        <strain evidence="3">Foug A</strain>
    </source>
</reference>
<accession>A0A0C3D0S9</accession>
<dbReference type="HOGENOM" id="CLU_080791_0_0_1"/>
<feature type="compositionally biased region" description="Acidic residues" evidence="1">
    <location>
        <begin position="313"/>
        <end position="337"/>
    </location>
</feature>
<protein>
    <submittedName>
        <fullName evidence="2">Uncharacterized protein</fullName>
    </submittedName>
</protein>
<feature type="non-terminal residue" evidence="2">
    <location>
        <position position="1"/>
    </location>
</feature>
<evidence type="ECO:0000256" key="1">
    <source>
        <dbReference type="SAM" id="MobiDB-lite"/>
    </source>
</evidence>
<proteinExistence type="predicted"/>
<dbReference type="Proteomes" id="UP000053989">
    <property type="component" value="Unassembled WGS sequence"/>
</dbReference>
<keyword evidence="3" id="KW-1185">Reference proteome</keyword>
<reference evidence="2 3" key="1">
    <citation type="submission" date="2014-04" db="EMBL/GenBank/DDBJ databases">
        <authorList>
            <consortium name="DOE Joint Genome Institute"/>
            <person name="Kuo A."/>
            <person name="Kohler A."/>
            <person name="Nagy L.G."/>
            <person name="Floudas D."/>
            <person name="Copeland A."/>
            <person name="Barry K.W."/>
            <person name="Cichocki N."/>
            <person name="Veneault-Fourrey C."/>
            <person name="LaButti K."/>
            <person name="Lindquist E.A."/>
            <person name="Lipzen A."/>
            <person name="Lundell T."/>
            <person name="Morin E."/>
            <person name="Murat C."/>
            <person name="Sun H."/>
            <person name="Tunlid A."/>
            <person name="Henrissat B."/>
            <person name="Grigoriev I.V."/>
            <person name="Hibbett D.S."/>
            <person name="Martin F."/>
            <person name="Nordberg H.P."/>
            <person name="Cantor M.N."/>
            <person name="Hua S.X."/>
        </authorList>
    </citation>
    <scope>NUCLEOTIDE SEQUENCE [LARGE SCALE GENOMIC DNA]</scope>
    <source>
        <strain evidence="2 3">Foug A</strain>
    </source>
</reference>
<sequence length="337" mass="38033">NNGNSANKVDWQRVATPNLIEQVEDLLKVQIAKFDEQLRRRCDKLMKRAAKQEAQRKAEEDRRKAEEEAKRAAEEEVRKLAKEEAKKKAKEDAWKRAEFQAWWQAEEERKVREKAEAKAVVEAMRAQIAQKAGQGEKPKPKPKQCQAASQRTPNEEVQGCDSKGCILPDNARTPTCQRCQKMKVKCHFEVLTATMKRSASGEKRKESETSATVVATSPWGGEKRKRTRRAVANAVSTEEIEEALGGFSVAGPSTWPDPVMQVLDRQLSEVIAAIDRNTRELAQLGGKMDGFAWEMKRMDDHSDRKGKGKAQPEETEEEEEELDDVSNADAEGEDADR</sequence>